<dbReference type="InterPro" id="IPR018535">
    <property type="entry name" value="DUF1996"/>
</dbReference>
<dbReference type="PANTHER" id="PTHR43662:SF3">
    <property type="entry name" value="DOMAIN PROTEIN, PUTATIVE (AFU_ORTHOLOGUE AFUA_6G11970)-RELATED"/>
    <property type="match status" value="1"/>
</dbReference>
<dbReference type="PANTHER" id="PTHR43662">
    <property type="match status" value="1"/>
</dbReference>
<reference evidence="3" key="1">
    <citation type="journal article" date="2020" name="Stud. Mycol.">
        <title>101 Dothideomycetes genomes: a test case for predicting lifestyles and emergence of pathogens.</title>
        <authorList>
            <person name="Haridas S."/>
            <person name="Albert R."/>
            <person name="Binder M."/>
            <person name="Bloem J."/>
            <person name="Labutti K."/>
            <person name="Salamov A."/>
            <person name="Andreopoulos B."/>
            <person name="Baker S."/>
            <person name="Barry K."/>
            <person name="Bills G."/>
            <person name="Bluhm B."/>
            <person name="Cannon C."/>
            <person name="Castanera R."/>
            <person name="Culley D."/>
            <person name="Daum C."/>
            <person name="Ezra D."/>
            <person name="Gonzalez J."/>
            <person name="Henrissat B."/>
            <person name="Kuo A."/>
            <person name="Liang C."/>
            <person name="Lipzen A."/>
            <person name="Lutzoni F."/>
            <person name="Magnuson J."/>
            <person name="Mondo S."/>
            <person name="Nolan M."/>
            <person name="Ohm R."/>
            <person name="Pangilinan J."/>
            <person name="Park H.-J."/>
            <person name="Ramirez L."/>
            <person name="Alfaro M."/>
            <person name="Sun H."/>
            <person name="Tritt A."/>
            <person name="Yoshinaga Y."/>
            <person name="Zwiers L.-H."/>
            <person name="Turgeon B."/>
            <person name="Goodwin S."/>
            <person name="Spatafora J."/>
            <person name="Crous P."/>
            <person name="Grigoriev I."/>
        </authorList>
    </citation>
    <scope>NUCLEOTIDE SEQUENCE</scope>
    <source>
        <strain evidence="3">CBS 207.26</strain>
    </source>
</reference>
<protein>
    <recommendedName>
        <fullName evidence="2">DUF1996 domain-containing protein</fullName>
    </recommendedName>
</protein>
<name>A0A6A6DXG1_9PEZI</name>
<dbReference type="Proteomes" id="UP000800200">
    <property type="component" value="Unassembled WGS sequence"/>
</dbReference>
<evidence type="ECO:0000313" key="3">
    <source>
        <dbReference type="EMBL" id="KAF2182878.1"/>
    </source>
</evidence>
<evidence type="ECO:0000256" key="1">
    <source>
        <dbReference type="SAM" id="MobiDB-lite"/>
    </source>
</evidence>
<organism evidence="3 4">
    <name type="scientific">Zopfia rhizophila CBS 207.26</name>
    <dbReference type="NCBI Taxonomy" id="1314779"/>
    <lineage>
        <taxon>Eukaryota</taxon>
        <taxon>Fungi</taxon>
        <taxon>Dikarya</taxon>
        <taxon>Ascomycota</taxon>
        <taxon>Pezizomycotina</taxon>
        <taxon>Dothideomycetes</taxon>
        <taxon>Dothideomycetes incertae sedis</taxon>
        <taxon>Zopfiaceae</taxon>
        <taxon>Zopfia</taxon>
    </lineage>
</organism>
<accession>A0A6A6DXG1</accession>
<dbReference type="AlphaFoldDB" id="A0A6A6DXG1"/>
<feature type="domain" description="DUF1996" evidence="2">
    <location>
        <begin position="16"/>
        <end position="169"/>
    </location>
</feature>
<dbReference type="Pfam" id="PF09362">
    <property type="entry name" value="DUF1996"/>
    <property type="match status" value="1"/>
</dbReference>
<keyword evidence="4" id="KW-1185">Reference proteome</keyword>
<proteinExistence type="predicted"/>
<feature type="region of interest" description="Disordered" evidence="1">
    <location>
        <begin position="147"/>
        <end position="167"/>
    </location>
</feature>
<feature type="non-terminal residue" evidence="3">
    <location>
        <position position="1"/>
    </location>
</feature>
<evidence type="ECO:0000259" key="2">
    <source>
        <dbReference type="Pfam" id="PF09362"/>
    </source>
</evidence>
<sequence length="182" mass="20521">ACLRFACSQLMVEHLDPLVNPGVSLSPYLHQQNAFNATMDIKNDHQSLSTCTTCTFTEDFSSYWTTVMYFRARNRTYKRVPQMANICLDGQDGGMTVYYLEPYGGRSEVTAFRPDFRMLTGTPSLRTSQKGRQPCTIGFRRLKRVGSSKAVRQGRGGDTKGFPPEPCHARVGYRRISTSQRG</sequence>
<gene>
    <name evidence="3" type="ORF">K469DRAFT_585448</name>
</gene>
<evidence type="ECO:0000313" key="4">
    <source>
        <dbReference type="Proteomes" id="UP000800200"/>
    </source>
</evidence>
<dbReference type="EMBL" id="ML994646">
    <property type="protein sequence ID" value="KAF2182878.1"/>
    <property type="molecule type" value="Genomic_DNA"/>
</dbReference>
<dbReference type="OrthoDB" id="74764at2759"/>